<sequence length="98" mass="10384">MSLIRLAESACQLPNAWSSKLVARFGSGNLKLVRMDAGAYPEECHDYAEGLLVLDGEMVLHVAGQVLRVNAGEIYVVPPGVAHSVGEGSYGSLLILDS</sequence>
<protein>
    <recommendedName>
        <fullName evidence="1">Cupin type-2 domain-containing protein</fullName>
    </recommendedName>
</protein>
<reference evidence="3" key="1">
    <citation type="journal article" date="2019" name="Int. J. Syst. Evol. Microbiol.">
        <title>The Global Catalogue of Microorganisms (GCM) 10K type strain sequencing project: providing services to taxonomists for standard genome sequencing and annotation.</title>
        <authorList>
            <consortium name="The Broad Institute Genomics Platform"/>
            <consortium name="The Broad Institute Genome Sequencing Center for Infectious Disease"/>
            <person name="Wu L."/>
            <person name="Ma J."/>
        </authorList>
    </citation>
    <scope>NUCLEOTIDE SEQUENCE [LARGE SCALE GENOMIC DNA]</scope>
    <source>
        <strain evidence="3">NBRC 111981</strain>
    </source>
</reference>
<feature type="domain" description="Cupin type-2" evidence="1">
    <location>
        <begin position="33"/>
        <end position="85"/>
    </location>
</feature>
<evidence type="ECO:0000313" key="2">
    <source>
        <dbReference type="EMBL" id="GLQ86688.1"/>
    </source>
</evidence>
<evidence type="ECO:0000259" key="1">
    <source>
        <dbReference type="Pfam" id="PF07883"/>
    </source>
</evidence>
<organism evidence="2 3">
    <name type="scientific">Dyella flagellata</name>
    <dbReference type="NCBI Taxonomy" id="1867833"/>
    <lineage>
        <taxon>Bacteria</taxon>
        <taxon>Pseudomonadati</taxon>
        <taxon>Pseudomonadota</taxon>
        <taxon>Gammaproteobacteria</taxon>
        <taxon>Lysobacterales</taxon>
        <taxon>Rhodanobacteraceae</taxon>
        <taxon>Dyella</taxon>
    </lineage>
</organism>
<dbReference type="InterPro" id="IPR011051">
    <property type="entry name" value="RmlC_Cupin_sf"/>
</dbReference>
<comment type="caution">
    <text evidence="2">The sequence shown here is derived from an EMBL/GenBank/DDBJ whole genome shotgun (WGS) entry which is preliminary data.</text>
</comment>
<accession>A0ABQ5X542</accession>
<dbReference type="Pfam" id="PF07883">
    <property type="entry name" value="Cupin_2"/>
    <property type="match status" value="1"/>
</dbReference>
<dbReference type="Gene3D" id="2.60.120.10">
    <property type="entry name" value="Jelly Rolls"/>
    <property type="match status" value="1"/>
</dbReference>
<dbReference type="InterPro" id="IPR014710">
    <property type="entry name" value="RmlC-like_jellyroll"/>
</dbReference>
<evidence type="ECO:0000313" key="3">
    <source>
        <dbReference type="Proteomes" id="UP001156627"/>
    </source>
</evidence>
<dbReference type="EMBL" id="BSOA01000002">
    <property type="protein sequence ID" value="GLQ86688.1"/>
    <property type="molecule type" value="Genomic_DNA"/>
</dbReference>
<dbReference type="Proteomes" id="UP001156627">
    <property type="component" value="Unassembled WGS sequence"/>
</dbReference>
<gene>
    <name evidence="2" type="ORF">GCM10007898_02540</name>
</gene>
<dbReference type="InterPro" id="IPR013096">
    <property type="entry name" value="Cupin_2"/>
</dbReference>
<proteinExistence type="predicted"/>
<keyword evidence="3" id="KW-1185">Reference proteome</keyword>
<name>A0ABQ5X542_9GAMM</name>
<dbReference type="RefSeq" id="WP_284330082.1">
    <property type="nucleotide sequence ID" value="NZ_BSOA01000002.1"/>
</dbReference>
<dbReference type="SUPFAM" id="SSF51182">
    <property type="entry name" value="RmlC-like cupins"/>
    <property type="match status" value="1"/>
</dbReference>